<dbReference type="Proteomes" id="UP000247978">
    <property type="component" value="Unassembled WGS sequence"/>
</dbReference>
<dbReference type="PANTHER" id="PTHR43820:SF5">
    <property type="entry name" value="HIGH-AFFINITY BRANCHED-CHAIN AMINO ACID TRANSPORT ATP-BINDING PROTEIN"/>
    <property type="match status" value="1"/>
</dbReference>
<dbReference type="GO" id="GO:0015658">
    <property type="term" value="F:branched-chain amino acid transmembrane transporter activity"/>
    <property type="evidence" value="ECO:0007669"/>
    <property type="project" value="TreeGrafter"/>
</dbReference>
<keyword evidence="8" id="KW-1185">Reference proteome</keyword>
<evidence type="ECO:0000313" key="7">
    <source>
        <dbReference type="EMBL" id="PXW90126.1"/>
    </source>
</evidence>
<dbReference type="GO" id="GO:0015807">
    <property type="term" value="P:L-amino acid transport"/>
    <property type="evidence" value="ECO:0007669"/>
    <property type="project" value="TreeGrafter"/>
</dbReference>
<comment type="caution">
    <text evidence="7">The sequence shown here is derived from an EMBL/GenBank/DDBJ whole genome shotgun (WGS) entry which is preliminary data.</text>
</comment>
<dbReference type="SMART" id="SM00382">
    <property type="entry name" value="AAA"/>
    <property type="match status" value="1"/>
</dbReference>
<evidence type="ECO:0000259" key="6">
    <source>
        <dbReference type="PROSITE" id="PS50893"/>
    </source>
</evidence>
<accession>A0A2V3W9C9</accession>
<keyword evidence="3" id="KW-0547">Nucleotide-binding</keyword>
<dbReference type="InterPro" id="IPR052156">
    <property type="entry name" value="BCAA_Transport_ATP-bd_LivF"/>
</dbReference>
<proteinExistence type="inferred from homology"/>
<dbReference type="PROSITE" id="PS50893">
    <property type="entry name" value="ABC_TRANSPORTER_2"/>
    <property type="match status" value="1"/>
</dbReference>
<dbReference type="GO" id="GO:0016887">
    <property type="term" value="F:ATP hydrolysis activity"/>
    <property type="evidence" value="ECO:0007669"/>
    <property type="project" value="InterPro"/>
</dbReference>
<evidence type="ECO:0000313" key="8">
    <source>
        <dbReference type="Proteomes" id="UP000247978"/>
    </source>
</evidence>
<keyword evidence="2" id="KW-0813">Transport</keyword>
<dbReference type="InterPro" id="IPR027417">
    <property type="entry name" value="P-loop_NTPase"/>
</dbReference>
<sequence>MIVRDVSIHVEKGKVISIIGRNGVGKSTLMKGIMGLLPTKTGKVIFDGVDISHASTYERARLGIGYVPQGHGVFPNLTVEENIRMGEAINIKKENNKYEMIYHYFPRIKERLSQKAGTLSGGERAQLSIGRALIGQPELLILDEPSEGIQPNIIQSIGEIINQINKDLGLTVLLVEQHIGLIKTLANTCYAMDKGSIVGEHAADELSSEMIQKYLSV</sequence>
<protein>
    <submittedName>
        <fullName evidence="7">Amino acid/amide ABC transporter ATP-binding protein 2 (HAAT family)</fullName>
    </submittedName>
</protein>
<organism evidence="7 8">
    <name type="scientific">Pseudogracilibacillus auburnensis</name>
    <dbReference type="NCBI Taxonomy" id="1494959"/>
    <lineage>
        <taxon>Bacteria</taxon>
        <taxon>Bacillati</taxon>
        <taxon>Bacillota</taxon>
        <taxon>Bacilli</taxon>
        <taxon>Bacillales</taxon>
        <taxon>Bacillaceae</taxon>
        <taxon>Pseudogracilibacillus</taxon>
    </lineage>
</organism>
<reference evidence="7 8" key="1">
    <citation type="submission" date="2018-05" db="EMBL/GenBank/DDBJ databases">
        <title>Genomic Encyclopedia of Type Strains, Phase IV (KMG-IV): sequencing the most valuable type-strain genomes for metagenomic binning, comparative biology and taxonomic classification.</title>
        <authorList>
            <person name="Goeker M."/>
        </authorList>
    </citation>
    <scope>NUCLEOTIDE SEQUENCE [LARGE SCALE GENOMIC DNA]</scope>
    <source>
        <strain evidence="7 8">DSM 28556</strain>
    </source>
</reference>
<evidence type="ECO:0000256" key="5">
    <source>
        <dbReference type="ARBA" id="ARBA00022970"/>
    </source>
</evidence>
<dbReference type="OrthoDB" id="9776369at2"/>
<comment type="similarity">
    <text evidence="1">Belongs to the ABC transporter superfamily.</text>
</comment>
<dbReference type="EMBL" id="QJJQ01000001">
    <property type="protein sequence ID" value="PXW90126.1"/>
    <property type="molecule type" value="Genomic_DNA"/>
</dbReference>
<dbReference type="PANTHER" id="PTHR43820">
    <property type="entry name" value="HIGH-AFFINITY BRANCHED-CHAIN AMINO ACID TRANSPORT ATP-BINDING PROTEIN LIVF"/>
    <property type="match status" value="1"/>
</dbReference>
<evidence type="ECO:0000256" key="1">
    <source>
        <dbReference type="ARBA" id="ARBA00005417"/>
    </source>
</evidence>
<dbReference type="AlphaFoldDB" id="A0A2V3W9C9"/>
<keyword evidence="4 7" id="KW-0067">ATP-binding</keyword>
<evidence type="ECO:0000256" key="2">
    <source>
        <dbReference type="ARBA" id="ARBA00022448"/>
    </source>
</evidence>
<dbReference type="CDD" id="cd03224">
    <property type="entry name" value="ABC_TM1139_LivF_branched"/>
    <property type="match status" value="1"/>
</dbReference>
<dbReference type="Pfam" id="PF00005">
    <property type="entry name" value="ABC_tran"/>
    <property type="match status" value="1"/>
</dbReference>
<name>A0A2V3W9C9_9BACI</name>
<dbReference type="SUPFAM" id="SSF52540">
    <property type="entry name" value="P-loop containing nucleoside triphosphate hydrolases"/>
    <property type="match status" value="1"/>
</dbReference>
<dbReference type="InterPro" id="IPR003439">
    <property type="entry name" value="ABC_transporter-like_ATP-bd"/>
</dbReference>
<dbReference type="InterPro" id="IPR003593">
    <property type="entry name" value="AAA+_ATPase"/>
</dbReference>
<evidence type="ECO:0000256" key="3">
    <source>
        <dbReference type="ARBA" id="ARBA00022741"/>
    </source>
</evidence>
<feature type="domain" description="ABC transporter" evidence="6">
    <location>
        <begin position="1"/>
        <end position="215"/>
    </location>
</feature>
<keyword evidence="5" id="KW-0029">Amino-acid transport</keyword>
<dbReference type="GO" id="GO:0005524">
    <property type="term" value="F:ATP binding"/>
    <property type="evidence" value="ECO:0007669"/>
    <property type="project" value="UniProtKB-KW"/>
</dbReference>
<gene>
    <name evidence="7" type="ORF">DFR56_10134</name>
</gene>
<dbReference type="Gene3D" id="3.40.50.300">
    <property type="entry name" value="P-loop containing nucleotide triphosphate hydrolases"/>
    <property type="match status" value="1"/>
</dbReference>
<evidence type="ECO:0000256" key="4">
    <source>
        <dbReference type="ARBA" id="ARBA00022840"/>
    </source>
</evidence>